<feature type="domain" description="Phospholipase/carboxylesterase/thioesterase" evidence="3">
    <location>
        <begin position="7"/>
        <end position="147"/>
    </location>
</feature>
<dbReference type="Pfam" id="PF02230">
    <property type="entry name" value="Abhydrolase_2"/>
    <property type="match status" value="1"/>
</dbReference>
<dbReference type="SUPFAM" id="SSF53474">
    <property type="entry name" value="alpha/beta-Hydrolases"/>
    <property type="match status" value="1"/>
</dbReference>
<dbReference type="GO" id="GO:0052689">
    <property type="term" value="F:carboxylic ester hydrolase activity"/>
    <property type="evidence" value="ECO:0007669"/>
    <property type="project" value="TreeGrafter"/>
</dbReference>
<dbReference type="InterPro" id="IPR003140">
    <property type="entry name" value="PLipase/COase/thioEstase"/>
</dbReference>
<dbReference type="GO" id="GO:0008474">
    <property type="term" value="F:palmitoyl-(protein) hydrolase activity"/>
    <property type="evidence" value="ECO:0007669"/>
    <property type="project" value="TreeGrafter"/>
</dbReference>
<name>A0A381ZX46_9ZZZZ</name>
<dbReference type="GO" id="GO:0005737">
    <property type="term" value="C:cytoplasm"/>
    <property type="evidence" value="ECO:0007669"/>
    <property type="project" value="TreeGrafter"/>
</dbReference>
<reference evidence="4" key="1">
    <citation type="submission" date="2018-05" db="EMBL/GenBank/DDBJ databases">
        <authorList>
            <person name="Lanie J.A."/>
            <person name="Ng W.-L."/>
            <person name="Kazmierczak K.M."/>
            <person name="Andrzejewski T.M."/>
            <person name="Davidsen T.M."/>
            <person name="Wayne K.J."/>
            <person name="Tettelin H."/>
            <person name="Glass J.I."/>
            <person name="Rusch D."/>
            <person name="Podicherti R."/>
            <person name="Tsui H.-C.T."/>
            <person name="Winkler M.E."/>
        </authorList>
    </citation>
    <scope>NUCLEOTIDE SEQUENCE</scope>
</reference>
<proteinExistence type="inferred from homology"/>
<comment type="similarity">
    <text evidence="1">Belongs to the AB hydrolase superfamily. AB hydrolase 2 family.</text>
</comment>
<dbReference type="PANTHER" id="PTHR10655">
    <property type="entry name" value="LYSOPHOSPHOLIPASE-RELATED"/>
    <property type="match status" value="1"/>
</dbReference>
<protein>
    <recommendedName>
        <fullName evidence="3">Phospholipase/carboxylesterase/thioesterase domain-containing protein</fullName>
    </recommendedName>
</protein>
<organism evidence="4">
    <name type="scientific">marine metagenome</name>
    <dbReference type="NCBI Taxonomy" id="408172"/>
    <lineage>
        <taxon>unclassified sequences</taxon>
        <taxon>metagenomes</taxon>
        <taxon>ecological metagenomes</taxon>
    </lineage>
</organism>
<dbReference type="AlphaFoldDB" id="A0A381ZX46"/>
<dbReference type="EMBL" id="UINC01023010">
    <property type="protein sequence ID" value="SVA93820.1"/>
    <property type="molecule type" value="Genomic_DNA"/>
</dbReference>
<feature type="non-terminal residue" evidence="4">
    <location>
        <position position="157"/>
    </location>
</feature>
<sequence>MEPIAQSVKARSVKWFMPRAPYDADTGKGFTWFSGNDETGWEYEKTLHLIPKVFAYVSNESFLPEETFLAGFSMGAGLSILAGSRLPFSIGGIVAISGFVKNSEQFVSNMTKESLNTPILIIQGTGDEIVTPDTSEKTVQLLRDLGYIVRYELYDTG</sequence>
<dbReference type="PANTHER" id="PTHR10655:SF17">
    <property type="entry name" value="LYSOPHOSPHOLIPASE-LIKE PROTEIN 1"/>
    <property type="match status" value="1"/>
</dbReference>
<evidence type="ECO:0000259" key="3">
    <source>
        <dbReference type="Pfam" id="PF02230"/>
    </source>
</evidence>
<dbReference type="Gene3D" id="3.40.50.1820">
    <property type="entry name" value="alpha/beta hydrolase"/>
    <property type="match status" value="1"/>
</dbReference>
<evidence type="ECO:0000256" key="2">
    <source>
        <dbReference type="ARBA" id="ARBA00022801"/>
    </source>
</evidence>
<evidence type="ECO:0000256" key="1">
    <source>
        <dbReference type="ARBA" id="ARBA00006499"/>
    </source>
</evidence>
<accession>A0A381ZX46</accession>
<keyword evidence="2" id="KW-0378">Hydrolase</keyword>
<evidence type="ECO:0000313" key="4">
    <source>
        <dbReference type="EMBL" id="SVA93820.1"/>
    </source>
</evidence>
<gene>
    <name evidence="4" type="ORF">METZ01_LOCUS146674</name>
</gene>
<dbReference type="InterPro" id="IPR050565">
    <property type="entry name" value="LYPA1-2/EST-like"/>
</dbReference>
<dbReference type="InterPro" id="IPR029058">
    <property type="entry name" value="AB_hydrolase_fold"/>
</dbReference>